<evidence type="ECO:0000259" key="1">
    <source>
        <dbReference type="Pfam" id="PF00905"/>
    </source>
</evidence>
<dbReference type="InterPro" id="IPR050515">
    <property type="entry name" value="Beta-lactam/transpept"/>
</dbReference>
<protein>
    <submittedName>
        <fullName evidence="3">Cell elongation-specific peptidoglycan D,D-transpeptidase</fullName>
    </submittedName>
</protein>
<dbReference type="InterPro" id="IPR001460">
    <property type="entry name" value="PCN-bd_Tpept"/>
</dbReference>
<dbReference type="GO" id="GO:0005886">
    <property type="term" value="C:plasma membrane"/>
    <property type="evidence" value="ECO:0007669"/>
    <property type="project" value="TreeGrafter"/>
</dbReference>
<accession>A0A1H4K659</accession>
<name>A0A1H4K659_9MICO</name>
<keyword evidence="4" id="KW-1185">Reference proteome</keyword>
<dbReference type="PANTHER" id="PTHR30627:SF24">
    <property type="entry name" value="PENICILLIN-BINDING PROTEIN 4B"/>
    <property type="match status" value="1"/>
</dbReference>
<dbReference type="EMBL" id="FNRY01000001">
    <property type="protein sequence ID" value="SEB54020.1"/>
    <property type="molecule type" value="Genomic_DNA"/>
</dbReference>
<dbReference type="SUPFAM" id="SSF56519">
    <property type="entry name" value="Penicillin binding protein dimerisation domain"/>
    <property type="match status" value="1"/>
</dbReference>
<dbReference type="InterPro" id="IPR036138">
    <property type="entry name" value="PBP_dimer_sf"/>
</dbReference>
<dbReference type="PANTHER" id="PTHR30627">
    <property type="entry name" value="PEPTIDOGLYCAN D,D-TRANSPEPTIDASE"/>
    <property type="match status" value="1"/>
</dbReference>
<dbReference type="STRING" id="640635.SAMN04489806_1031"/>
<dbReference type="Gene3D" id="3.40.710.10">
    <property type="entry name" value="DD-peptidase/beta-lactamase superfamily"/>
    <property type="match status" value="1"/>
</dbReference>
<sequence length="486" mass="50822">MNKEFKRISIVVLAMFLALFGSTTVIQVFQADTLAQDSRNTRTLYDSYQTQRGAILAGDTVLAQSTPTGDRYVYQREYPEGEMYSAVTGYFNPTQGSSGLEQTMNAYLSGTSNSQFLDMLNQIIAGQDPKGAAVEVTIDPAVQKAAWDAMQGYQGGIVAIEPATGRILAMVTTPTYDPNTLAGHDSQKVIDAYKALNDDPANPLFNRAIAGSQNPPGSTFKLVVASAAYASGDYTPDSKLPNPQSYTLPGTSTKVYNSGRGTCGSGDEVSISDAIRLSCNIPMAELGVKLGDDAIREAAEAYGFNDADLTIPLQCGTSTFPTGDLGDDETALSSFGQASVKATPLQMAMVSAGIANEGTVMKPNLVDRVTGRNLEVLQSFTPEVYKEAVSPDVASDVAGSMVLSVRSGAASNATIDGVSVAGKTGTAENGPDEPYSLWFTGFAPADNPQVAVAVVIEDGGGKGQSGSGNQIAAPVAKKVIEAVLNE</sequence>
<evidence type="ECO:0000313" key="4">
    <source>
        <dbReference type="Proteomes" id="UP000199183"/>
    </source>
</evidence>
<dbReference type="OrthoDB" id="9766847at2"/>
<dbReference type="Proteomes" id="UP000199183">
    <property type="component" value="Unassembled WGS sequence"/>
</dbReference>
<dbReference type="RefSeq" id="WP_091180825.1">
    <property type="nucleotide sequence ID" value="NZ_FNRY01000001.1"/>
</dbReference>
<reference evidence="3 4" key="1">
    <citation type="submission" date="2016-10" db="EMBL/GenBank/DDBJ databases">
        <authorList>
            <person name="de Groot N.N."/>
        </authorList>
    </citation>
    <scope>NUCLEOTIDE SEQUENCE [LARGE SCALE GENOMIC DNA]</scope>
    <source>
        <strain evidence="3 4">DSM 21799</strain>
    </source>
</reference>
<feature type="domain" description="Penicillin-binding protein transpeptidase" evidence="1">
    <location>
        <begin position="155"/>
        <end position="481"/>
    </location>
</feature>
<gene>
    <name evidence="3" type="ORF">SAMN04489806_1031</name>
</gene>
<dbReference type="InterPro" id="IPR054120">
    <property type="entry name" value="PBPA_dimer"/>
</dbReference>
<dbReference type="GO" id="GO:0008658">
    <property type="term" value="F:penicillin binding"/>
    <property type="evidence" value="ECO:0007669"/>
    <property type="project" value="InterPro"/>
</dbReference>
<feature type="domain" description="Penicillin binding protein A dimerisation" evidence="2">
    <location>
        <begin position="52"/>
        <end position="134"/>
    </location>
</feature>
<dbReference type="GO" id="GO:0071972">
    <property type="term" value="F:peptidoglycan L,D-transpeptidase activity"/>
    <property type="evidence" value="ECO:0007669"/>
    <property type="project" value="TreeGrafter"/>
</dbReference>
<dbReference type="SUPFAM" id="SSF56601">
    <property type="entry name" value="beta-lactamase/transpeptidase-like"/>
    <property type="match status" value="1"/>
</dbReference>
<dbReference type="Gene3D" id="3.90.1310.10">
    <property type="entry name" value="Penicillin-binding protein 2a (Domain 2)"/>
    <property type="match status" value="1"/>
</dbReference>
<proteinExistence type="predicted"/>
<dbReference type="Pfam" id="PF00905">
    <property type="entry name" value="Transpeptidase"/>
    <property type="match status" value="1"/>
</dbReference>
<dbReference type="GO" id="GO:0071555">
    <property type="term" value="P:cell wall organization"/>
    <property type="evidence" value="ECO:0007669"/>
    <property type="project" value="TreeGrafter"/>
</dbReference>
<evidence type="ECO:0000313" key="3">
    <source>
        <dbReference type="EMBL" id="SEB54020.1"/>
    </source>
</evidence>
<dbReference type="InterPro" id="IPR012338">
    <property type="entry name" value="Beta-lactam/transpept-like"/>
</dbReference>
<dbReference type="Pfam" id="PF21922">
    <property type="entry name" value="PBP_dimer_2"/>
    <property type="match status" value="1"/>
</dbReference>
<evidence type="ECO:0000259" key="2">
    <source>
        <dbReference type="Pfam" id="PF21922"/>
    </source>
</evidence>
<organism evidence="3 4">
    <name type="scientific">Paramicrobacterium humi</name>
    <dbReference type="NCBI Taxonomy" id="640635"/>
    <lineage>
        <taxon>Bacteria</taxon>
        <taxon>Bacillati</taxon>
        <taxon>Actinomycetota</taxon>
        <taxon>Actinomycetes</taxon>
        <taxon>Micrococcales</taxon>
        <taxon>Microbacteriaceae</taxon>
        <taxon>Paramicrobacterium</taxon>
    </lineage>
</organism>
<dbReference type="AlphaFoldDB" id="A0A1H4K659"/>